<protein>
    <submittedName>
        <fullName evidence="3">Uncharacterized protein</fullName>
    </submittedName>
</protein>
<feature type="compositionally biased region" description="Low complexity" evidence="1">
    <location>
        <begin position="326"/>
        <end position="350"/>
    </location>
</feature>
<feature type="compositionally biased region" description="Low complexity" evidence="1">
    <location>
        <begin position="440"/>
        <end position="453"/>
    </location>
</feature>
<keyword evidence="4" id="KW-1185">Reference proteome</keyword>
<accession>D7FJR0</accession>
<organism evidence="3 4">
    <name type="scientific">Ectocarpus siliculosus</name>
    <name type="common">Brown alga</name>
    <name type="synonym">Conferva siliculosa</name>
    <dbReference type="NCBI Taxonomy" id="2880"/>
    <lineage>
        <taxon>Eukaryota</taxon>
        <taxon>Sar</taxon>
        <taxon>Stramenopiles</taxon>
        <taxon>Ochrophyta</taxon>
        <taxon>PX clade</taxon>
        <taxon>Phaeophyceae</taxon>
        <taxon>Ectocarpales</taxon>
        <taxon>Ectocarpaceae</taxon>
        <taxon>Ectocarpus</taxon>
    </lineage>
</organism>
<feature type="region of interest" description="Disordered" evidence="1">
    <location>
        <begin position="99"/>
        <end position="151"/>
    </location>
</feature>
<evidence type="ECO:0000313" key="4">
    <source>
        <dbReference type="Proteomes" id="UP000002630"/>
    </source>
</evidence>
<name>D7FJR0_ECTSI</name>
<dbReference type="OrthoDB" id="10498023at2759"/>
<evidence type="ECO:0000313" key="3">
    <source>
        <dbReference type="EMBL" id="CBJ29162.1"/>
    </source>
</evidence>
<dbReference type="EMBL" id="FN649741">
    <property type="protein sequence ID" value="CBJ29162.1"/>
    <property type="molecule type" value="Genomic_DNA"/>
</dbReference>
<feature type="compositionally biased region" description="Low complexity" evidence="1">
    <location>
        <begin position="213"/>
        <end position="237"/>
    </location>
</feature>
<dbReference type="AlphaFoldDB" id="D7FJR0"/>
<evidence type="ECO:0000256" key="1">
    <source>
        <dbReference type="SAM" id="MobiDB-lite"/>
    </source>
</evidence>
<keyword evidence="2" id="KW-0472">Membrane</keyword>
<dbReference type="Proteomes" id="UP000002630">
    <property type="component" value="Linkage Group LG16"/>
</dbReference>
<dbReference type="OMA" id="HYQHAYY"/>
<proteinExistence type="predicted"/>
<feature type="transmembrane region" description="Helical" evidence="2">
    <location>
        <begin position="61"/>
        <end position="80"/>
    </location>
</feature>
<evidence type="ECO:0000256" key="2">
    <source>
        <dbReference type="SAM" id="Phobius"/>
    </source>
</evidence>
<gene>
    <name evidence="3" type="ORF">Esi_0136_0029</name>
</gene>
<reference evidence="3 4" key="1">
    <citation type="journal article" date="2010" name="Nature">
        <title>The Ectocarpus genome and the independent evolution of multicellularity in brown algae.</title>
        <authorList>
            <person name="Cock J.M."/>
            <person name="Sterck L."/>
            <person name="Rouze P."/>
            <person name="Scornet D."/>
            <person name="Allen A.E."/>
            <person name="Amoutzias G."/>
            <person name="Anthouard V."/>
            <person name="Artiguenave F."/>
            <person name="Aury J.M."/>
            <person name="Badger J.H."/>
            <person name="Beszteri B."/>
            <person name="Billiau K."/>
            <person name="Bonnet E."/>
            <person name="Bothwell J.H."/>
            <person name="Bowler C."/>
            <person name="Boyen C."/>
            <person name="Brownlee C."/>
            <person name="Carrano C.J."/>
            <person name="Charrier B."/>
            <person name="Cho G.Y."/>
            <person name="Coelho S.M."/>
            <person name="Collen J."/>
            <person name="Corre E."/>
            <person name="Da Silva C."/>
            <person name="Delage L."/>
            <person name="Delaroque N."/>
            <person name="Dittami S.M."/>
            <person name="Doulbeau S."/>
            <person name="Elias M."/>
            <person name="Farnham G."/>
            <person name="Gachon C.M."/>
            <person name="Gschloessl B."/>
            <person name="Heesch S."/>
            <person name="Jabbari K."/>
            <person name="Jubin C."/>
            <person name="Kawai H."/>
            <person name="Kimura K."/>
            <person name="Kloareg B."/>
            <person name="Kupper F.C."/>
            <person name="Lang D."/>
            <person name="Le Bail A."/>
            <person name="Leblanc C."/>
            <person name="Lerouge P."/>
            <person name="Lohr M."/>
            <person name="Lopez P.J."/>
            <person name="Martens C."/>
            <person name="Maumus F."/>
            <person name="Michel G."/>
            <person name="Miranda-Saavedra D."/>
            <person name="Morales J."/>
            <person name="Moreau H."/>
            <person name="Motomura T."/>
            <person name="Nagasato C."/>
            <person name="Napoli C.A."/>
            <person name="Nelson D.R."/>
            <person name="Nyvall-Collen P."/>
            <person name="Peters A.F."/>
            <person name="Pommier C."/>
            <person name="Potin P."/>
            <person name="Poulain J."/>
            <person name="Quesneville H."/>
            <person name="Read B."/>
            <person name="Rensing S.A."/>
            <person name="Ritter A."/>
            <person name="Rousvoal S."/>
            <person name="Samanta M."/>
            <person name="Samson G."/>
            <person name="Schroeder D.C."/>
            <person name="Segurens B."/>
            <person name="Strittmatter M."/>
            <person name="Tonon T."/>
            <person name="Tregear J.W."/>
            <person name="Valentin K."/>
            <person name="von Dassow P."/>
            <person name="Yamagishi T."/>
            <person name="Van de Peer Y."/>
            <person name="Wincker P."/>
        </authorList>
    </citation>
    <scope>NUCLEOTIDE SEQUENCE [LARGE SCALE GENOMIC DNA]</scope>
    <source>
        <strain evidence="4">Ec32 / CCAP1310/4</strain>
    </source>
</reference>
<keyword evidence="2" id="KW-1133">Transmembrane helix</keyword>
<feature type="compositionally biased region" description="Low complexity" evidence="1">
    <location>
        <begin position="283"/>
        <end position="295"/>
    </location>
</feature>
<dbReference type="EMBL" id="FN647972">
    <property type="protein sequence ID" value="CBJ29162.1"/>
    <property type="molecule type" value="Genomic_DNA"/>
</dbReference>
<keyword evidence="2" id="KW-0812">Transmembrane</keyword>
<feature type="region of interest" description="Disordered" evidence="1">
    <location>
        <begin position="208"/>
        <end position="453"/>
    </location>
</feature>
<sequence>MDADLNPVSDDGGGSGQTAAGDIALMGAKTNELLFAQAVDPTPPNEEAVGLIFDINPLDPAVIAVVGAVVVCLVAATWWCRRKPSKTCQATTTLAAGGSAGTVSAATDRRSSPVVQSRYSTRGHGVSPPGSRRLARRASSPASANRSSRPGKVMILTPQQLALCEVLYDVYNGVVPSRGIESKAVQECDLSPADIRRQFKNIKRARELDRENASSSDNNGSGAPPSSPTPRRAAQSRLTRPSTRRASIAAAAAADTKQQPEAGKQPSSRAKKSSRIPVPSKRAAAAAAAAAATTAPSTKKPPVSPRSTPIKRGAAARPGTVGGRGSPARAAKRAAPSSPSGRSAAASVLPSSPPESPMRTRGRNNRTASVRVGSPKSAPTKRAAAAAAAAASSPRSGGGGTPSKRGKPSVLEIARREAQQQTVDVASTRASSLRARRSSRSNTNNAMRRGTKS</sequence>
<feature type="compositionally biased region" description="Low complexity" evidence="1">
    <location>
        <begin position="374"/>
        <end position="395"/>
    </location>
</feature>
<feature type="region of interest" description="Disordered" evidence="1">
    <location>
        <begin position="1"/>
        <end position="20"/>
    </location>
</feature>
<feature type="compositionally biased region" description="Low complexity" evidence="1">
    <location>
        <begin position="127"/>
        <end position="150"/>
    </location>
</feature>
<dbReference type="InParanoid" id="D7FJR0"/>